<evidence type="ECO:0000256" key="3">
    <source>
        <dbReference type="ARBA" id="ARBA00023027"/>
    </source>
</evidence>
<feature type="domain" description="NAD-dependent epimerase/dehydratase" evidence="4">
    <location>
        <begin position="3"/>
        <end position="161"/>
    </location>
</feature>
<accession>A0A9P9DY12</accession>
<comment type="similarity">
    <text evidence="1">Belongs to the NAD(P)-dependent epimerase/dehydratase family.</text>
</comment>
<evidence type="ECO:0000313" key="5">
    <source>
        <dbReference type="EMBL" id="KAH7126566.1"/>
    </source>
</evidence>
<name>A0A9P9DY12_9PLEO</name>
<dbReference type="OrthoDB" id="202470at2759"/>
<dbReference type="Proteomes" id="UP000700596">
    <property type="component" value="Unassembled WGS sequence"/>
</dbReference>
<comment type="caution">
    <text evidence="5">The sequence shown here is derived from an EMBL/GenBank/DDBJ whole genome shotgun (WGS) entry which is preliminary data.</text>
</comment>
<dbReference type="GO" id="GO:0016491">
    <property type="term" value="F:oxidoreductase activity"/>
    <property type="evidence" value="ECO:0007669"/>
    <property type="project" value="UniProtKB-KW"/>
</dbReference>
<proteinExistence type="inferred from homology"/>
<keyword evidence="6" id="KW-1185">Reference proteome</keyword>
<gene>
    <name evidence="5" type="ORF">B0J11DRAFT_549508</name>
</gene>
<dbReference type="PANTHER" id="PTHR43103:SF5">
    <property type="entry name" value="4-EPIMERASE, PUTATIVE (AFU_ORTHOLOGUE AFUA_7G00360)-RELATED"/>
    <property type="match status" value="1"/>
</dbReference>
<dbReference type="Gene3D" id="3.40.50.720">
    <property type="entry name" value="NAD(P)-binding Rossmann-like Domain"/>
    <property type="match status" value="1"/>
</dbReference>
<dbReference type="InterPro" id="IPR001509">
    <property type="entry name" value="Epimerase_deHydtase"/>
</dbReference>
<dbReference type="AlphaFoldDB" id="A0A9P9DY12"/>
<dbReference type="Pfam" id="PF01370">
    <property type="entry name" value="Epimerase"/>
    <property type="match status" value="1"/>
</dbReference>
<dbReference type="SUPFAM" id="SSF51735">
    <property type="entry name" value="NAD(P)-binding Rossmann-fold domains"/>
    <property type="match status" value="1"/>
</dbReference>
<reference evidence="5" key="1">
    <citation type="journal article" date="2021" name="Nat. Commun.">
        <title>Genetic determinants of endophytism in the Arabidopsis root mycobiome.</title>
        <authorList>
            <person name="Mesny F."/>
            <person name="Miyauchi S."/>
            <person name="Thiergart T."/>
            <person name="Pickel B."/>
            <person name="Atanasova L."/>
            <person name="Karlsson M."/>
            <person name="Huettel B."/>
            <person name="Barry K.W."/>
            <person name="Haridas S."/>
            <person name="Chen C."/>
            <person name="Bauer D."/>
            <person name="Andreopoulos W."/>
            <person name="Pangilinan J."/>
            <person name="LaButti K."/>
            <person name="Riley R."/>
            <person name="Lipzen A."/>
            <person name="Clum A."/>
            <person name="Drula E."/>
            <person name="Henrissat B."/>
            <person name="Kohler A."/>
            <person name="Grigoriev I.V."/>
            <person name="Martin F.M."/>
            <person name="Hacquard S."/>
        </authorList>
    </citation>
    <scope>NUCLEOTIDE SEQUENCE</scope>
    <source>
        <strain evidence="5">MPI-CAGE-CH-0243</strain>
    </source>
</reference>
<keyword evidence="2" id="KW-0560">Oxidoreductase</keyword>
<dbReference type="EMBL" id="JAGMWT010000006">
    <property type="protein sequence ID" value="KAH7126566.1"/>
    <property type="molecule type" value="Genomic_DNA"/>
</dbReference>
<evidence type="ECO:0000256" key="2">
    <source>
        <dbReference type="ARBA" id="ARBA00023002"/>
    </source>
</evidence>
<sequence length="254" mass="28046">MKIAVTGARGTVGREVVKACSNAGHSTSEMRTADTASNYDDTLDVLRDSDALIHLAAIPNPVGTPDWQVHQNNAQSAFNGFRACGELGIKKICYASSVNAIGLAYANQPLKFPYFPIDEEYPTNATDSYALAKLEAEIQARSFSNWFPGTKIACLRIHEVAPREDVAKEHKENWDDAGVKQLWGWVHPAATARACLLAIESADNIDGFQEHRSKDLAARYYPETEIRGSFEGNASFWTTDKAKRVLGWTHKETK</sequence>
<dbReference type="InterPro" id="IPR036291">
    <property type="entry name" value="NAD(P)-bd_dom_sf"/>
</dbReference>
<keyword evidence="3" id="KW-0520">NAD</keyword>
<evidence type="ECO:0000313" key="6">
    <source>
        <dbReference type="Proteomes" id="UP000700596"/>
    </source>
</evidence>
<organism evidence="5 6">
    <name type="scientific">Dendryphion nanum</name>
    <dbReference type="NCBI Taxonomy" id="256645"/>
    <lineage>
        <taxon>Eukaryota</taxon>
        <taxon>Fungi</taxon>
        <taxon>Dikarya</taxon>
        <taxon>Ascomycota</taxon>
        <taxon>Pezizomycotina</taxon>
        <taxon>Dothideomycetes</taxon>
        <taxon>Pleosporomycetidae</taxon>
        <taxon>Pleosporales</taxon>
        <taxon>Torulaceae</taxon>
        <taxon>Dendryphion</taxon>
    </lineage>
</organism>
<evidence type="ECO:0000259" key="4">
    <source>
        <dbReference type="Pfam" id="PF01370"/>
    </source>
</evidence>
<evidence type="ECO:0000256" key="1">
    <source>
        <dbReference type="ARBA" id="ARBA00007637"/>
    </source>
</evidence>
<dbReference type="PANTHER" id="PTHR43103">
    <property type="entry name" value="NUCLEOSIDE-DIPHOSPHATE-SUGAR EPIMERASE"/>
    <property type="match status" value="1"/>
</dbReference>
<protein>
    <recommendedName>
        <fullName evidence="4">NAD-dependent epimerase/dehydratase domain-containing protein</fullName>
    </recommendedName>
</protein>